<dbReference type="RefSeq" id="WP_090660202.1">
    <property type="nucleotide sequence ID" value="NZ_FOIA01000027.1"/>
</dbReference>
<keyword evidence="2" id="KW-1185">Reference proteome</keyword>
<dbReference type="AlphaFoldDB" id="A0A1I0EH37"/>
<proteinExistence type="predicted"/>
<evidence type="ECO:0000313" key="1">
    <source>
        <dbReference type="EMBL" id="SET44219.1"/>
    </source>
</evidence>
<gene>
    <name evidence="1" type="ORF">SAMN05216326_12723</name>
</gene>
<dbReference type="EMBL" id="FOIA01000027">
    <property type="protein sequence ID" value="SET44219.1"/>
    <property type="molecule type" value="Genomic_DNA"/>
</dbReference>
<sequence>MKSISDRVDHYLLQERMISNMLDTPIALAQAVAATVFYAGYAELKAHVDASPVPKITADTELNDSEWALIRPLFVLYMERETALHLESTVGLGPSTFGRSSSEIGQEITQYEMDLPKKAFLQHVVTV</sequence>
<accession>A0A1I0EH37</accession>
<name>A0A1I0EH37_9PROT</name>
<evidence type="ECO:0000313" key="2">
    <source>
        <dbReference type="Proteomes" id="UP000199345"/>
    </source>
</evidence>
<reference evidence="2" key="1">
    <citation type="submission" date="2016-10" db="EMBL/GenBank/DDBJ databases">
        <authorList>
            <person name="Varghese N."/>
            <person name="Submissions S."/>
        </authorList>
    </citation>
    <scope>NUCLEOTIDE SEQUENCE [LARGE SCALE GENOMIC DNA]</scope>
    <source>
        <strain evidence="2">Nm71</strain>
    </source>
</reference>
<dbReference type="OrthoDB" id="9135870at2"/>
<organism evidence="1 2">
    <name type="scientific">Nitrosomonas marina</name>
    <dbReference type="NCBI Taxonomy" id="917"/>
    <lineage>
        <taxon>Bacteria</taxon>
        <taxon>Pseudomonadati</taxon>
        <taxon>Pseudomonadota</taxon>
        <taxon>Betaproteobacteria</taxon>
        <taxon>Nitrosomonadales</taxon>
        <taxon>Nitrosomonadaceae</taxon>
        <taxon>Nitrosomonas</taxon>
    </lineage>
</organism>
<protein>
    <submittedName>
        <fullName evidence="1">Uncharacterized protein</fullName>
    </submittedName>
</protein>
<dbReference type="Proteomes" id="UP000199345">
    <property type="component" value="Unassembled WGS sequence"/>
</dbReference>